<keyword evidence="1" id="KW-0472">Membrane</keyword>
<proteinExistence type="predicted"/>
<evidence type="ECO:0000313" key="3">
    <source>
        <dbReference type="Proteomes" id="UP000289738"/>
    </source>
</evidence>
<accession>A0A445D7N9</accession>
<keyword evidence="1" id="KW-0812">Transmembrane</keyword>
<organism evidence="2 3">
    <name type="scientific">Arachis hypogaea</name>
    <name type="common">Peanut</name>
    <dbReference type="NCBI Taxonomy" id="3818"/>
    <lineage>
        <taxon>Eukaryota</taxon>
        <taxon>Viridiplantae</taxon>
        <taxon>Streptophyta</taxon>
        <taxon>Embryophyta</taxon>
        <taxon>Tracheophyta</taxon>
        <taxon>Spermatophyta</taxon>
        <taxon>Magnoliopsida</taxon>
        <taxon>eudicotyledons</taxon>
        <taxon>Gunneridae</taxon>
        <taxon>Pentapetalae</taxon>
        <taxon>rosids</taxon>
        <taxon>fabids</taxon>
        <taxon>Fabales</taxon>
        <taxon>Fabaceae</taxon>
        <taxon>Papilionoideae</taxon>
        <taxon>50 kb inversion clade</taxon>
        <taxon>dalbergioids sensu lato</taxon>
        <taxon>Dalbergieae</taxon>
        <taxon>Pterocarpus clade</taxon>
        <taxon>Arachis</taxon>
    </lineage>
</organism>
<dbReference type="Proteomes" id="UP000289738">
    <property type="component" value="Chromosome A05"/>
</dbReference>
<protein>
    <submittedName>
        <fullName evidence="2">Uncharacterized protein</fullName>
    </submittedName>
</protein>
<evidence type="ECO:0000256" key="1">
    <source>
        <dbReference type="SAM" id="Phobius"/>
    </source>
</evidence>
<dbReference type="AlphaFoldDB" id="A0A445D7N9"/>
<keyword evidence="3" id="KW-1185">Reference proteome</keyword>
<sequence length="47" mass="5077">MAISKECSSAATVPVLTLFTTLLCVLVLKLYLTGSKCWVLFSLSHTS</sequence>
<name>A0A445D7N9_ARAHY</name>
<evidence type="ECO:0000313" key="2">
    <source>
        <dbReference type="EMBL" id="RYR59178.1"/>
    </source>
</evidence>
<dbReference type="EMBL" id="SDMP01000005">
    <property type="protein sequence ID" value="RYR59178.1"/>
    <property type="molecule type" value="Genomic_DNA"/>
</dbReference>
<reference evidence="2 3" key="1">
    <citation type="submission" date="2019-01" db="EMBL/GenBank/DDBJ databases">
        <title>Sequencing of cultivated peanut Arachis hypogaea provides insights into genome evolution and oil improvement.</title>
        <authorList>
            <person name="Chen X."/>
        </authorList>
    </citation>
    <scope>NUCLEOTIDE SEQUENCE [LARGE SCALE GENOMIC DNA]</scope>
    <source>
        <strain evidence="3">cv. Fuhuasheng</strain>
        <tissue evidence="2">Leaves</tissue>
    </source>
</reference>
<comment type="caution">
    <text evidence="2">The sequence shown here is derived from an EMBL/GenBank/DDBJ whole genome shotgun (WGS) entry which is preliminary data.</text>
</comment>
<gene>
    <name evidence="2" type="ORF">Ahy_A05g025007</name>
</gene>
<feature type="transmembrane region" description="Helical" evidence="1">
    <location>
        <begin position="12"/>
        <end position="32"/>
    </location>
</feature>
<keyword evidence="1" id="KW-1133">Transmembrane helix</keyword>